<dbReference type="EMBL" id="JANPWB010000009">
    <property type="protein sequence ID" value="KAJ1155162.1"/>
    <property type="molecule type" value="Genomic_DNA"/>
</dbReference>
<organism evidence="1 2">
    <name type="scientific">Pleurodeles waltl</name>
    <name type="common">Iberian ribbed newt</name>
    <dbReference type="NCBI Taxonomy" id="8319"/>
    <lineage>
        <taxon>Eukaryota</taxon>
        <taxon>Metazoa</taxon>
        <taxon>Chordata</taxon>
        <taxon>Craniata</taxon>
        <taxon>Vertebrata</taxon>
        <taxon>Euteleostomi</taxon>
        <taxon>Amphibia</taxon>
        <taxon>Batrachia</taxon>
        <taxon>Caudata</taxon>
        <taxon>Salamandroidea</taxon>
        <taxon>Salamandridae</taxon>
        <taxon>Pleurodelinae</taxon>
        <taxon>Pleurodeles</taxon>
    </lineage>
</organism>
<sequence>MARHVAGAGMRYSDDDVFMISLKSHSDCKKKPPPMYNIMIDRVMVPARIDTEASVSIMDLELFKALCFRLALEPTTAKIYA</sequence>
<evidence type="ECO:0000313" key="2">
    <source>
        <dbReference type="Proteomes" id="UP001066276"/>
    </source>
</evidence>
<keyword evidence="2" id="KW-1185">Reference proteome</keyword>
<dbReference type="Proteomes" id="UP001066276">
    <property type="component" value="Chromosome 5"/>
</dbReference>
<accession>A0AAV7RUB0</accession>
<proteinExistence type="predicted"/>
<reference evidence="1" key="1">
    <citation type="journal article" date="2022" name="bioRxiv">
        <title>Sequencing and chromosome-scale assembly of the giantPleurodeles waltlgenome.</title>
        <authorList>
            <person name="Brown T."/>
            <person name="Elewa A."/>
            <person name="Iarovenko S."/>
            <person name="Subramanian E."/>
            <person name="Araus A.J."/>
            <person name="Petzold A."/>
            <person name="Susuki M."/>
            <person name="Suzuki K.-i.T."/>
            <person name="Hayashi T."/>
            <person name="Toyoda A."/>
            <person name="Oliveira C."/>
            <person name="Osipova E."/>
            <person name="Leigh N.D."/>
            <person name="Simon A."/>
            <person name="Yun M.H."/>
        </authorList>
    </citation>
    <scope>NUCLEOTIDE SEQUENCE</scope>
    <source>
        <strain evidence="1">20211129_DDA</strain>
        <tissue evidence="1">Liver</tissue>
    </source>
</reference>
<protein>
    <submittedName>
        <fullName evidence="1">Uncharacterized protein</fullName>
    </submittedName>
</protein>
<dbReference type="AlphaFoldDB" id="A0AAV7RUB0"/>
<evidence type="ECO:0000313" key="1">
    <source>
        <dbReference type="EMBL" id="KAJ1155162.1"/>
    </source>
</evidence>
<gene>
    <name evidence="1" type="ORF">NDU88_007897</name>
</gene>
<comment type="caution">
    <text evidence="1">The sequence shown here is derived from an EMBL/GenBank/DDBJ whole genome shotgun (WGS) entry which is preliminary data.</text>
</comment>
<name>A0AAV7RUB0_PLEWA</name>